<dbReference type="PANTHER" id="PTHR11717:SF7">
    <property type="entry name" value="LOW MOLECULAR WEIGHT PHOSPHOTYROSINE PROTEIN PHOSPHATASE"/>
    <property type="match status" value="1"/>
</dbReference>
<dbReference type="PRINTS" id="PR00719">
    <property type="entry name" value="LMWPTPASE"/>
</dbReference>
<dbReference type="InterPro" id="IPR050438">
    <property type="entry name" value="LMW_PTPase"/>
</dbReference>
<dbReference type="SUPFAM" id="SSF52788">
    <property type="entry name" value="Phosphotyrosine protein phosphatases I"/>
    <property type="match status" value="1"/>
</dbReference>
<gene>
    <name evidence="6" type="ORF">UFOPK3381_01038</name>
</gene>
<dbReference type="Gene3D" id="3.40.50.2300">
    <property type="match status" value="1"/>
</dbReference>
<dbReference type="CDD" id="cd16343">
    <property type="entry name" value="LMWPTP"/>
    <property type="match status" value="1"/>
</dbReference>
<dbReference type="EC" id="3.1.3.48" evidence="2"/>
<evidence type="ECO:0000256" key="1">
    <source>
        <dbReference type="ARBA" id="ARBA00011063"/>
    </source>
</evidence>
<evidence type="ECO:0000256" key="3">
    <source>
        <dbReference type="ARBA" id="ARBA00022801"/>
    </source>
</evidence>
<sequence>MKVAVICTGNICRSPMGEILLREAIADIPDMAQRVEVTSAGTANWHIDKPMDPRAAAALQRAGLPTDATLGAFASAELLREFGLVLVMTREHRTDVLARHPEADVLLVRELLGHGSMDVADPYFGRDEDFDTCLAMLREVTPLVVREIRRRLADPAV</sequence>
<keyword evidence="4" id="KW-0904">Protein phosphatase</keyword>
<dbReference type="Pfam" id="PF01451">
    <property type="entry name" value="LMWPc"/>
    <property type="match status" value="1"/>
</dbReference>
<name>A0A6J7DWS4_9ZZZZ</name>
<feature type="domain" description="Phosphotyrosine protein phosphatase I" evidence="5">
    <location>
        <begin position="1"/>
        <end position="146"/>
    </location>
</feature>
<organism evidence="6">
    <name type="scientific">freshwater metagenome</name>
    <dbReference type="NCBI Taxonomy" id="449393"/>
    <lineage>
        <taxon>unclassified sequences</taxon>
        <taxon>metagenomes</taxon>
        <taxon>ecological metagenomes</taxon>
    </lineage>
</organism>
<dbReference type="GO" id="GO:0004725">
    <property type="term" value="F:protein tyrosine phosphatase activity"/>
    <property type="evidence" value="ECO:0007669"/>
    <property type="project" value="UniProtKB-EC"/>
</dbReference>
<reference evidence="6" key="1">
    <citation type="submission" date="2020-05" db="EMBL/GenBank/DDBJ databases">
        <authorList>
            <person name="Chiriac C."/>
            <person name="Salcher M."/>
            <person name="Ghai R."/>
            <person name="Kavagutti S V."/>
        </authorList>
    </citation>
    <scope>NUCLEOTIDE SEQUENCE</scope>
</reference>
<dbReference type="PANTHER" id="PTHR11717">
    <property type="entry name" value="LOW MOLECULAR WEIGHT PROTEIN TYROSINE PHOSPHATASE"/>
    <property type="match status" value="1"/>
</dbReference>
<dbReference type="EMBL" id="CAFBLN010000048">
    <property type="protein sequence ID" value="CAB4875166.1"/>
    <property type="molecule type" value="Genomic_DNA"/>
</dbReference>
<accession>A0A6J7DWS4</accession>
<dbReference type="InterPro" id="IPR036196">
    <property type="entry name" value="Ptyr_pPase_sf"/>
</dbReference>
<keyword evidence="3" id="KW-0378">Hydrolase</keyword>
<dbReference type="AlphaFoldDB" id="A0A6J7DWS4"/>
<proteinExistence type="inferred from homology"/>
<evidence type="ECO:0000313" key="6">
    <source>
        <dbReference type="EMBL" id="CAB4875166.1"/>
    </source>
</evidence>
<dbReference type="InterPro" id="IPR023485">
    <property type="entry name" value="Ptyr_pPase"/>
</dbReference>
<dbReference type="InterPro" id="IPR017867">
    <property type="entry name" value="Tyr_phospatase_low_mol_wt"/>
</dbReference>
<comment type="similarity">
    <text evidence="1">Belongs to the low molecular weight phosphotyrosine protein phosphatase family.</text>
</comment>
<evidence type="ECO:0000259" key="5">
    <source>
        <dbReference type="SMART" id="SM00226"/>
    </source>
</evidence>
<evidence type="ECO:0000256" key="4">
    <source>
        <dbReference type="ARBA" id="ARBA00022912"/>
    </source>
</evidence>
<protein>
    <recommendedName>
        <fullName evidence="2">protein-tyrosine-phosphatase</fullName>
        <ecNumber evidence="2">3.1.3.48</ecNumber>
    </recommendedName>
</protein>
<dbReference type="SMART" id="SM00226">
    <property type="entry name" value="LMWPc"/>
    <property type="match status" value="1"/>
</dbReference>
<evidence type="ECO:0000256" key="2">
    <source>
        <dbReference type="ARBA" id="ARBA00013064"/>
    </source>
</evidence>